<evidence type="ECO:0000313" key="2">
    <source>
        <dbReference type="EMBL" id="QOW02026.1"/>
    </source>
</evidence>
<keyword evidence="1" id="KW-1133">Transmembrane helix</keyword>
<geneLocation type="plasmid" evidence="2 3">
    <name>pSID</name>
</geneLocation>
<keyword evidence="3" id="KW-1185">Reference proteome</keyword>
<keyword evidence="1" id="KW-0812">Transmembrane</keyword>
<keyword evidence="2" id="KW-0614">Plasmid</keyword>
<dbReference type="Proteomes" id="UP000593818">
    <property type="component" value="Plasmid pSID"/>
</dbReference>
<evidence type="ECO:0000256" key="1">
    <source>
        <dbReference type="SAM" id="Phobius"/>
    </source>
</evidence>
<reference evidence="2 3" key="1">
    <citation type="submission" date="2020-10" db="EMBL/GenBank/DDBJ databases">
        <title>Whole genome sequence of oil-degrading bacteria Rhodococcus pyridinivorans strain 5Ap.</title>
        <authorList>
            <person name="Akhremchuk A.E."/>
            <person name="Valentovich L.N."/>
            <person name="Charniauskaya M.I."/>
            <person name="Bukliarevich H.A."/>
            <person name="Titok M.A."/>
        </authorList>
    </citation>
    <scope>NUCLEOTIDE SEQUENCE [LARGE SCALE GENOMIC DNA]</scope>
    <source>
        <strain evidence="2 3">5Ap</strain>
        <plasmid evidence="2 3">pSID</plasmid>
    </source>
</reference>
<keyword evidence="1" id="KW-0472">Membrane</keyword>
<gene>
    <name evidence="2" type="ORF">INP59_27010</name>
</gene>
<protein>
    <submittedName>
        <fullName evidence="2">Uncharacterized protein</fullName>
    </submittedName>
</protein>
<accession>A0A7M2XW87</accession>
<sequence length="79" mass="8589">MAHLPYTATRRPAELAVHRRTHINVVRPAVAPRPPLEEELLARLDKWMAHHPTSASIVAGVSVVALMFLAAYAVVASSV</sequence>
<evidence type="ECO:0000313" key="3">
    <source>
        <dbReference type="Proteomes" id="UP000593818"/>
    </source>
</evidence>
<dbReference type="AlphaFoldDB" id="A0A7M2XW87"/>
<dbReference type="EMBL" id="CP063453">
    <property type="protein sequence ID" value="QOW02026.1"/>
    <property type="molecule type" value="Genomic_DNA"/>
</dbReference>
<proteinExistence type="predicted"/>
<name>A0A7M2XW87_9NOCA</name>
<organism evidence="2 3">
    <name type="scientific">Rhodococcus pyridinivorans</name>
    <dbReference type="NCBI Taxonomy" id="103816"/>
    <lineage>
        <taxon>Bacteria</taxon>
        <taxon>Bacillati</taxon>
        <taxon>Actinomycetota</taxon>
        <taxon>Actinomycetes</taxon>
        <taxon>Mycobacteriales</taxon>
        <taxon>Nocardiaceae</taxon>
        <taxon>Rhodococcus</taxon>
    </lineage>
</organism>
<dbReference type="RefSeq" id="WP_193904276.1">
    <property type="nucleotide sequence ID" value="NZ_CP063453.1"/>
</dbReference>
<feature type="transmembrane region" description="Helical" evidence="1">
    <location>
        <begin position="54"/>
        <end position="75"/>
    </location>
</feature>